<feature type="compositionally biased region" description="Basic and acidic residues" evidence="1">
    <location>
        <begin position="916"/>
        <end position="929"/>
    </location>
</feature>
<feature type="compositionally biased region" description="Acidic residues" evidence="1">
    <location>
        <begin position="378"/>
        <end position="392"/>
    </location>
</feature>
<feature type="region of interest" description="Disordered" evidence="1">
    <location>
        <begin position="1"/>
        <end position="278"/>
    </location>
</feature>
<gene>
    <name evidence="2" type="ORF">B0H17DRAFT_1216539</name>
</gene>
<feature type="compositionally biased region" description="Basic residues" evidence="1">
    <location>
        <begin position="845"/>
        <end position="857"/>
    </location>
</feature>
<feature type="compositionally biased region" description="Low complexity" evidence="1">
    <location>
        <begin position="17"/>
        <end position="44"/>
    </location>
</feature>
<name>A0AAD7C6F5_MYCRO</name>
<feature type="region of interest" description="Disordered" evidence="1">
    <location>
        <begin position="792"/>
        <end position="1035"/>
    </location>
</feature>
<feature type="compositionally biased region" description="Basic and acidic residues" evidence="1">
    <location>
        <begin position="131"/>
        <end position="140"/>
    </location>
</feature>
<feature type="compositionally biased region" description="Polar residues" evidence="1">
    <location>
        <begin position="258"/>
        <end position="267"/>
    </location>
</feature>
<feature type="compositionally biased region" description="Pro residues" evidence="1">
    <location>
        <begin position="352"/>
        <end position="372"/>
    </location>
</feature>
<feature type="compositionally biased region" description="Acidic residues" evidence="1">
    <location>
        <begin position="806"/>
        <end position="823"/>
    </location>
</feature>
<feature type="compositionally biased region" description="Basic and acidic residues" evidence="1">
    <location>
        <begin position="414"/>
        <end position="428"/>
    </location>
</feature>
<keyword evidence="3" id="KW-1185">Reference proteome</keyword>
<feature type="region of interest" description="Disordered" evidence="1">
    <location>
        <begin position="404"/>
        <end position="470"/>
    </location>
</feature>
<sequence length="1035" mass="112166">MSNSATTRTTRSDTRAAAKNGTPQSNSSSQPSTSSADDSAATTPESVPRPKSADTSPSGLHRKSDAPPKSAPHPSSADASPSRPRRKSDAAPTSVPCPRSADTSPSRPHRKSDAAGGATSPSKLQDDLEGEGARTPKEKFGSLPCAARRRPHQTGILPHMTASTPRPDPSNRIPFDNGEEDQQGKDEEEDEENEEDKEDKDEEDKDKDEDANKAPPIELDTDELKSGMGTPAAALQSHAPSADSATPRPPSRIVFGPPNQTLGGTVNTLPAAPPLNPPHNTVPIIPPCDAPPVNPPCDAAPIVPPCDSAPVVPLRDTAPVVPLPNTVPPPDTALFVPPHAVPLRDSALIVPPPNTTPVVPPPNTVPVVPPHDTPPDNDGGEDDPSEDDESDGLDLDLDALIKFDEEEEEEGDGDKDKDDQEESNKDGENTAAVDPAGACNLGTHASRHPDKPGQPARAPKEKRKKSSAEKATAMLMQEQLKSPRQGLKEAIQRLHDHVKEQAEEMVDIFKLSKVEVRGVIMSTTKMKKPKAYHEFNAKVWRRCQQHNEGKPQGERINMIQGRAIVHAKPEDTWSQEELNQLKINWMVKEANKKAGTRKTNAEAAKDATLTGDRIFEELLLLEKRTGAHGFCVIAGEHKNDIIRSTVVGSIESVKFLPDVLRMDTTSFANKYSGWAHFDTDTEEVKLEKGPGKKNYVASMLREKLREIMGKPTLNVGYVRYDEIMRAKEGVEIVGWPDMPMTAPSKMGVGGTAAIDTLYERLKAGTCYWQRVKAQVHEKLLAKYAGNVKKQVKRCKSVKGKGKEVAESEAEESEAEESEEEEEAPAPKKKKKVRMASDEEEEALPKKKAKAKKGKRRMVKEDKEEEEEVPKRKRKKAAAEAEDEEEDAPPKKKAKKKAPQGEGVETVENPKKKGKGKAVDKGKAKEKQSTVKEPAATPKRSALKHRHPPAGQSASIVRSDTDQSDADATVPSTSTSTAAPVAGSTSKSAADKHWDKIRVSEDVAGTIPPPKPKPKAKTAKSLKEIEQDAYGSSEED</sequence>
<evidence type="ECO:0000256" key="1">
    <source>
        <dbReference type="SAM" id="MobiDB-lite"/>
    </source>
</evidence>
<feature type="compositionally biased region" description="Acidic residues" evidence="1">
    <location>
        <begin position="404"/>
        <end position="413"/>
    </location>
</feature>
<dbReference type="AlphaFoldDB" id="A0AAD7C6F5"/>
<reference evidence="2" key="1">
    <citation type="submission" date="2023-03" db="EMBL/GenBank/DDBJ databases">
        <title>Massive genome expansion in bonnet fungi (Mycena s.s.) driven by repeated elements and novel gene families across ecological guilds.</title>
        <authorList>
            <consortium name="Lawrence Berkeley National Laboratory"/>
            <person name="Harder C.B."/>
            <person name="Miyauchi S."/>
            <person name="Viragh M."/>
            <person name="Kuo A."/>
            <person name="Thoen E."/>
            <person name="Andreopoulos B."/>
            <person name="Lu D."/>
            <person name="Skrede I."/>
            <person name="Drula E."/>
            <person name="Henrissat B."/>
            <person name="Morin E."/>
            <person name="Kohler A."/>
            <person name="Barry K."/>
            <person name="LaButti K."/>
            <person name="Morin E."/>
            <person name="Salamov A."/>
            <person name="Lipzen A."/>
            <person name="Mereny Z."/>
            <person name="Hegedus B."/>
            <person name="Baldrian P."/>
            <person name="Stursova M."/>
            <person name="Weitz H."/>
            <person name="Taylor A."/>
            <person name="Grigoriev I.V."/>
            <person name="Nagy L.G."/>
            <person name="Martin F."/>
            <person name="Kauserud H."/>
        </authorList>
    </citation>
    <scope>NUCLEOTIDE SEQUENCE</scope>
    <source>
        <strain evidence="2">CBHHK067</strain>
    </source>
</reference>
<evidence type="ECO:0000313" key="3">
    <source>
        <dbReference type="Proteomes" id="UP001221757"/>
    </source>
</evidence>
<feature type="compositionally biased region" description="Low complexity" evidence="1">
    <location>
        <begin position="72"/>
        <end position="82"/>
    </location>
</feature>
<evidence type="ECO:0000313" key="2">
    <source>
        <dbReference type="EMBL" id="KAJ7640598.1"/>
    </source>
</evidence>
<feature type="region of interest" description="Disordered" evidence="1">
    <location>
        <begin position="352"/>
        <end position="392"/>
    </location>
</feature>
<protein>
    <submittedName>
        <fullName evidence="2">Uncharacterized protein</fullName>
    </submittedName>
</protein>
<dbReference type="Proteomes" id="UP001221757">
    <property type="component" value="Unassembled WGS sequence"/>
</dbReference>
<organism evidence="2 3">
    <name type="scientific">Mycena rosella</name>
    <name type="common">Pink bonnet</name>
    <name type="synonym">Agaricus rosellus</name>
    <dbReference type="NCBI Taxonomy" id="1033263"/>
    <lineage>
        <taxon>Eukaryota</taxon>
        <taxon>Fungi</taxon>
        <taxon>Dikarya</taxon>
        <taxon>Basidiomycota</taxon>
        <taxon>Agaricomycotina</taxon>
        <taxon>Agaricomycetes</taxon>
        <taxon>Agaricomycetidae</taxon>
        <taxon>Agaricales</taxon>
        <taxon>Marasmiineae</taxon>
        <taxon>Mycenaceae</taxon>
        <taxon>Mycena</taxon>
    </lineage>
</organism>
<feature type="compositionally biased region" description="Basic and acidic residues" evidence="1">
    <location>
        <begin position="988"/>
        <end position="1000"/>
    </location>
</feature>
<proteinExistence type="predicted"/>
<feature type="compositionally biased region" description="Low complexity" evidence="1">
    <location>
        <begin position="965"/>
        <end position="985"/>
    </location>
</feature>
<comment type="caution">
    <text evidence="2">The sequence shown here is derived from an EMBL/GenBank/DDBJ whole genome shotgun (WGS) entry which is preliminary data.</text>
</comment>
<feature type="compositionally biased region" description="Acidic residues" evidence="1">
    <location>
        <begin position="177"/>
        <end position="209"/>
    </location>
</feature>
<accession>A0AAD7C6F5</accession>
<dbReference type="EMBL" id="JARKIE010000425">
    <property type="protein sequence ID" value="KAJ7640598.1"/>
    <property type="molecule type" value="Genomic_DNA"/>
</dbReference>